<keyword evidence="13 14" id="KW-0472">Membrane</keyword>
<keyword evidence="12" id="KW-0902">Two-component regulatory system</keyword>
<feature type="transmembrane region" description="Helical" evidence="14">
    <location>
        <begin position="133"/>
        <end position="153"/>
    </location>
</feature>
<dbReference type="EMBL" id="JACWFH010000001">
    <property type="protein sequence ID" value="MBY0095210.1"/>
    <property type="molecule type" value="Genomic_DNA"/>
</dbReference>
<feature type="transmembrane region" description="Helical" evidence="14">
    <location>
        <begin position="7"/>
        <end position="25"/>
    </location>
</feature>
<dbReference type="Pfam" id="PF00512">
    <property type="entry name" value="HisKA"/>
    <property type="match status" value="1"/>
</dbReference>
<keyword evidence="9 16" id="KW-0418">Kinase</keyword>
<evidence type="ECO:0000259" key="15">
    <source>
        <dbReference type="PROSITE" id="PS50109"/>
    </source>
</evidence>
<dbReference type="Proteomes" id="UP000769780">
    <property type="component" value="Unassembled WGS sequence"/>
</dbReference>
<dbReference type="PROSITE" id="PS50109">
    <property type="entry name" value="HIS_KIN"/>
    <property type="match status" value="1"/>
</dbReference>
<name>A0ABS7JZA4_9BACI</name>
<dbReference type="SUPFAM" id="SSF55874">
    <property type="entry name" value="ATPase domain of HSP90 chaperone/DNA topoisomerase II/histidine kinase"/>
    <property type="match status" value="1"/>
</dbReference>
<evidence type="ECO:0000256" key="7">
    <source>
        <dbReference type="ARBA" id="ARBA00022692"/>
    </source>
</evidence>
<comment type="subcellular location">
    <subcellularLocation>
        <location evidence="2">Cell membrane</location>
        <topology evidence="2">Multi-pass membrane protein</topology>
    </subcellularLocation>
</comment>
<keyword evidence="4" id="KW-1003">Cell membrane</keyword>
<evidence type="ECO:0000256" key="6">
    <source>
        <dbReference type="ARBA" id="ARBA00022679"/>
    </source>
</evidence>
<dbReference type="EC" id="2.7.13.3" evidence="3"/>
<dbReference type="InterPro" id="IPR036890">
    <property type="entry name" value="HATPase_C_sf"/>
</dbReference>
<accession>A0ABS7JZA4</accession>
<dbReference type="CDD" id="cd00082">
    <property type="entry name" value="HisKA"/>
    <property type="match status" value="1"/>
</dbReference>
<evidence type="ECO:0000256" key="3">
    <source>
        <dbReference type="ARBA" id="ARBA00012438"/>
    </source>
</evidence>
<comment type="catalytic activity">
    <reaction evidence="1">
        <text>ATP + protein L-histidine = ADP + protein N-phospho-L-histidine.</text>
        <dbReference type="EC" id="2.7.13.3"/>
    </reaction>
</comment>
<sequence length="437" mass="49210">MVLFKDLLFNLLFILITSFIVQYFFMKYKNNLPKNLANWLIIIAAAIQVFFCIHFSYTEDNQIFYDLRVIPIILVGLYSGIPSSICIFFLSLLLRVPFGGVGIWLHVALMVFITLTVSVLSKYFRRNPMSRKLSLVAVITVSYSLLSFIFASLLDTNQLDVFLSIIYTMTLLAGVMIVVFLIELILQNIILRDAVVKSDKIEVISHLAASVSHEVRNPLTVTRGFLQMLKDPSIPEEKRQFYLDTAIDELDRAEVILKDYLSFSKPQHHQVSMLNVKTEIEKSLELLSPYANHNSVKVTKNLTEGLYINGDAAKFQQCLLNILKNGIEAMPNGGTLTVQVHQSKTSKSIIINIEDTGIGMSASQLAKLGEPYFSTKKDKGTGLGMLVAFKILKEMNGFVDSSSEVNKGTRFTLIFPMINLPYKNEILSNTTVKGINY</sequence>
<comment type="caution">
    <text evidence="16">The sequence shown here is derived from an EMBL/GenBank/DDBJ whole genome shotgun (WGS) entry which is preliminary data.</text>
</comment>
<dbReference type="SMART" id="SM00388">
    <property type="entry name" value="HisKA"/>
    <property type="match status" value="1"/>
</dbReference>
<evidence type="ECO:0000256" key="11">
    <source>
        <dbReference type="ARBA" id="ARBA00022989"/>
    </source>
</evidence>
<dbReference type="InterPro" id="IPR036097">
    <property type="entry name" value="HisK_dim/P_sf"/>
</dbReference>
<dbReference type="PANTHER" id="PTHR43065:SF46">
    <property type="entry name" value="C4-DICARBOXYLATE TRANSPORT SENSOR PROTEIN DCTB"/>
    <property type="match status" value="1"/>
</dbReference>
<keyword evidence="8" id="KW-0547">Nucleotide-binding</keyword>
<dbReference type="InterPro" id="IPR011620">
    <property type="entry name" value="Sig_transdc_His_kinase_LytS_TM"/>
</dbReference>
<evidence type="ECO:0000256" key="13">
    <source>
        <dbReference type="ARBA" id="ARBA00023136"/>
    </source>
</evidence>
<keyword evidence="5" id="KW-0597">Phosphoprotein</keyword>
<evidence type="ECO:0000256" key="12">
    <source>
        <dbReference type="ARBA" id="ARBA00023012"/>
    </source>
</evidence>
<evidence type="ECO:0000313" key="17">
    <source>
        <dbReference type="Proteomes" id="UP000769780"/>
    </source>
</evidence>
<feature type="transmembrane region" description="Helical" evidence="14">
    <location>
        <begin position="103"/>
        <end position="121"/>
    </location>
</feature>
<keyword evidence="6" id="KW-0808">Transferase</keyword>
<dbReference type="InterPro" id="IPR005467">
    <property type="entry name" value="His_kinase_dom"/>
</dbReference>
<dbReference type="Gene3D" id="1.10.287.130">
    <property type="match status" value="1"/>
</dbReference>
<dbReference type="Pfam" id="PF02518">
    <property type="entry name" value="HATPase_c"/>
    <property type="match status" value="1"/>
</dbReference>
<keyword evidence="11 14" id="KW-1133">Transmembrane helix</keyword>
<proteinExistence type="predicted"/>
<evidence type="ECO:0000256" key="5">
    <source>
        <dbReference type="ARBA" id="ARBA00022553"/>
    </source>
</evidence>
<reference evidence="16 17" key="1">
    <citation type="submission" date="2020-07" db="EMBL/GenBank/DDBJ databases">
        <title>Fungal Genomes of the International Space Station.</title>
        <authorList>
            <person name="Seuylemezian A."/>
            <person name="Singh N.K."/>
            <person name="Wood J."/>
            <person name="Venkateswaran K."/>
        </authorList>
    </citation>
    <scope>NUCLEOTIDE SEQUENCE [LARGE SCALE GENOMIC DNA]</scope>
    <source>
        <strain evidence="16 17">PL-B2</strain>
    </source>
</reference>
<dbReference type="InterPro" id="IPR003661">
    <property type="entry name" value="HisK_dim/P_dom"/>
</dbReference>
<keyword evidence="7 14" id="KW-0812">Transmembrane</keyword>
<organism evidence="16 17">
    <name type="scientific">Mesobacillus maritimus</name>
    <dbReference type="NCBI Taxonomy" id="1643336"/>
    <lineage>
        <taxon>Bacteria</taxon>
        <taxon>Bacillati</taxon>
        <taxon>Bacillota</taxon>
        <taxon>Bacilli</taxon>
        <taxon>Bacillales</taxon>
        <taxon>Bacillaceae</taxon>
        <taxon>Mesobacillus</taxon>
    </lineage>
</organism>
<gene>
    <name evidence="16" type="ORF">H0185_00050</name>
</gene>
<evidence type="ECO:0000256" key="4">
    <source>
        <dbReference type="ARBA" id="ARBA00022475"/>
    </source>
</evidence>
<dbReference type="InterPro" id="IPR004358">
    <property type="entry name" value="Sig_transdc_His_kin-like_C"/>
</dbReference>
<keyword evidence="10" id="KW-0067">ATP-binding</keyword>
<evidence type="ECO:0000256" key="2">
    <source>
        <dbReference type="ARBA" id="ARBA00004651"/>
    </source>
</evidence>
<protein>
    <recommendedName>
        <fullName evidence="3">histidine kinase</fullName>
        <ecNumber evidence="3">2.7.13.3</ecNumber>
    </recommendedName>
</protein>
<dbReference type="PANTHER" id="PTHR43065">
    <property type="entry name" value="SENSOR HISTIDINE KINASE"/>
    <property type="match status" value="1"/>
</dbReference>
<feature type="domain" description="Histidine kinase" evidence="15">
    <location>
        <begin position="210"/>
        <end position="419"/>
    </location>
</feature>
<dbReference type="SMART" id="SM00387">
    <property type="entry name" value="HATPase_c"/>
    <property type="match status" value="1"/>
</dbReference>
<feature type="transmembrane region" description="Helical" evidence="14">
    <location>
        <begin position="69"/>
        <end position="91"/>
    </location>
</feature>
<dbReference type="GO" id="GO:0016301">
    <property type="term" value="F:kinase activity"/>
    <property type="evidence" value="ECO:0007669"/>
    <property type="project" value="UniProtKB-KW"/>
</dbReference>
<evidence type="ECO:0000256" key="10">
    <source>
        <dbReference type="ARBA" id="ARBA00022840"/>
    </source>
</evidence>
<dbReference type="Gene3D" id="3.30.565.10">
    <property type="entry name" value="Histidine kinase-like ATPase, C-terminal domain"/>
    <property type="match status" value="1"/>
</dbReference>
<evidence type="ECO:0000256" key="1">
    <source>
        <dbReference type="ARBA" id="ARBA00000085"/>
    </source>
</evidence>
<dbReference type="SUPFAM" id="SSF47384">
    <property type="entry name" value="Homodimeric domain of signal transducing histidine kinase"/>
    <property type="match status" value="1"/>
</dbReference>
<dbReference type="RefSeq" id="WP_221869988.1">
    <property type="nucleotide sequence ID" value="NZ_JACWFH010000001.1"/>
</dbReference>
<feature type="transmembrane region" description="Helical" evidence="14">
    <location>
        <begin position="165"/>
        <end position="186"/>
    </location>
</feature>
<dbReference type="PRINTS" id="PR00344">
    <property type="entry name" value="BCTRLSENSOR"/>
</dbReference>
<evidence type="ECO:0000256" key="9">
    <source>
        <dbReference type="ARBA" id="ARBA00022777"/>
    </source>
</evidence>
<dbReference type="Pfam" id="PF07694">
    <property type="entry name" value="5TM-5TMR_LYT"/>
    <property type="match status" value="1"/>
</dbReference>
<evidence type="ECO:0000313" key="16">
    <source>
        <dbReference type="EMBL" id="MBY0095210.1"/>
    </source>
</evidence>
<dbReference type="InterPro" id="IPR003594">
    <property type="entry name" value="HATPase_dom"/>
</dbReference>
<evidence type="ECO:0000256" key="8">
    <source>
        <dbReference type="ARBA" id="ARBA00022741"/>
    </source>
</evidence>
<keyword evidence="17" id="KW-1185">Reference proteome</keyword>
<evidence type="ECO:0000256" key="14">
    <source>
        <dbReference type="SAM" id="Phobius"/>
    </source>
</evidence>
<feature type="transmembrane region" description="Helical" evidence="14">
    <location>
        <begin position="37"/>
        <end position="57"/>
    </location>
</feature>